<comment type="catalytic activity">
    <reaction evidence="4 5">
        <text>an acyl phosphate + H2O = a carboxylate + phosphate + H(+)</text>
        <dbReference type="Rhea" id="RHEA:14965"/>
        <dbReference type="ChEBI" id="CHEBI:15377"/>
        <dbReference type="ChEBI" id="CHEBI:15378"/>
        <dbReference type="ChEBI" id="CHEBI:29067"/>
        <dbReference type="ChEBI" id="CHEBI:43474"/>
        <dbReference type="ChEBI" id="CHEBI:59918"/>
        <dbReference type="EC" id="3.6.1.7"/>
    </reaction>
</comment>
<proteinExistence type="inferred from homology"/>
<dbReference type="PANTHER" id="PTHR47268:SF4">
    <property type="entry name" value="ACYLPHOSPHATASE"/>
    <property type="match status" value="1"/>
</dbReference>
<feature type="domain" description="Acylphosphatase-like" evidence="7">
    <location>
        <begin position="3"/>
        <end position="91"/>
    </location>
</feature>
<comment type="caution">
    <text evidence="8">The sequence shown here is derived from an EMBL/GenBank/DDBJ whole genome shotgun (WGS) entry which is preliminary data.</text>
</comment>
<dbReference type="Gene3D" id="3.30.70.100">
    <property type="match status" value="1"/>
</dbReference>
<dbReference type="EC" id="3.6.1.7" evidence="2 5"/>
<evidence type="ECO:0000313" key="8">
    <source>
        <dbReference type="EMBL" id="MBD5807177.1"/>
    </source>
</evidence>
<dbReference type="PRINTS" id="PR00112">
    <property type="entry name" value="ACYLPHPHTASE"/>
</dbReference>
<dbReference type="Proteomes" id="UP000704341">
    <property type="component" value="Unassembled WGS sequence"/>
</dbReference>
<keyword evidence="5" id="KW-0378">Hydrolase</keyword>
<evidence type="ECO:0000256" key="2">
    <source>
        <dbReference type="ARBA" id="ARBA00012150"/>
    </source>
</evidence>
<evidence type="ECO:0000256" key="3">
    <source>
        <dbReference type="ARBA" id="ARBA00015991"/>
    </source>
</evidence>
<evidence type="ECO:0000256" key="5">
    <source>
        <dbReference type="PROSITE-ProRule" id="PRU00520"/>
    </source>
</evidence>
<dbReference type="InterPro" id="IPR036046">
    <property type="entry name" value="Acylphosphatase-like_dom_sf"/>
</dbReference>
<evidence type="ECO:0000256" key="4">
    <source>
        <dbReference type="ARBA" id="ARBA00047645"/>
    </source>
</evidence>
<sequence length="91" mass="10200">MINKHLVITGRVQGVGFRWRVYQLATQFGISGIVKNQEDGSVYCELQGAADDVQQIINKIKAGPTPYARVNTVNITTGKIKDYQNSFRITR</sequence>
<name>A0ABR8P8T2_9LACO</name>
<feature type="active site" evidence="5">
    <location>
        <position position="36"/>
    </location>
</feature>
<dbReference type="PROSITE" id="PS51160">
    <property type="entry name" value="ACYLPHOSPHATASE_3"/>
    <property type="match status" value="1"/>
</dbReference>
<comment type="similarity">
    <text evidence="1 6">Belongs to the acylphosphatase family.</text>
</comment>
<dbReference type="PROSITE" id="PS00150">
    <property type="entry name" value="ACYLPHOSPHATASE_1"/>
    <property type="match status" value="1"/>
</dbReference>
<protein>
    <recommendedName>
        <fullName evidence="3 5">acylphosphatase</fullName>
        <ecNumber evidence="2 5">3.6.1.7</ecNumber>
    </recommendedName>
</protein>
<dbReference type="InterPro" id="IPR001792">
    <property type="entry name" value="Acylphosphatase-like_dom"/>
</dbReference>
<evidence type="ECO:0000256" key="1">
    <source>
        <dbReference type="ARBA" id="ARBA00005614"/>
    </source>
</evidence>
<reference evidence="8 9" key="1">
    <citation type="submission" date="2018-07" db="EMBL/GenBank/DDBJ databases">
        <title>Phylogenomic Insights into understanding Host Adaptation of Lactobacillus reuteri by a novel species, Lactobacillus spp. M31.</title>
        <authorList>
            <person name="Sharma S."/>
            <person name="Patil P."/>
            <person name="Korpole S."/>
            <person name="Patil P.B."/>
        </authorList>
    </citation>
    <scope>NUCLEOTIDE SEQUENCE [LARGE SCALE GENOMIC DNA]</scope>
    <source>
        <strain evidence="8 9">M31</strain>
    </source>
</reference>
<accession>A0ABR8P8T2</accession>
<dbReference type="InterPro" id="IPR017968">
    <property type="entry name" value="Acylphosphatase_CS"/>
</dbReference>
<dbReference type="RefSeq" id="WP_153930888.1">
    <property type="nucleotide sequence ID" value="NZ_QORN01000037.1"/>
</dbReference>
<dbReference type="InterPro" id="IPR020456">
    <property type="entry name" value="Acylphosphatase"/>
</dbReference>
<organism evidence="8 9">
    <name type="scientific">Limosilactobacillus walteri</name>
    <dbReference type="NCBI Taxonomy" id="2268022"/>
    <lineage>
        <taxon>Bacteria</taxon>
        <taxon>Bacillati</taxon>
        <taxon>Bacillota</taxon>
        <taxon>Bacilli</taxon>
        <taxon>Lactobacillales</taxon>
        <taxon>Lactobacillaceae</taxon>
        <taxon>Limosilactobacillus</taxon>
    </lineage>
</organism>
<evidence type="ECO:0000259" key="7">
    <source>
        <dbReference type="PROSITE" id="PS51160"/>
    </source>
</evidence>
<dbReference type="Pfam" id="PF00708">
    <property type="entry name" value="Acylphosphatase"/>
    <property type="match status" value="1"/>
</dbReference>
<feature type="active site" evidence="5">
    <location>
        <position position="18"/>
    </location>
</feature>
<dbReference type="EMBL" id="QORN01000037">
    <property type="protein sequence ID" value="MBD5807177.1"/>
    <property type="molecule type" value="Genomic_DNA"/>
</dbReference>
<evidence type="ECO:0000313" key="9">
    <source>
        <dbReference type="Proteomes" id="UP000704341"/>
    </source>
</evidence>
<gene>
    <name evidence="8" type="ORF">DTK66_08730</name>
</gene>
<evidence type="ECO:0000256" key="6">
    <source>
        <dbReference type="RuleBase" id="RU004168"/>
    </source>
</evidence>
<keyword evidence="9" id="KW-1185">Reference proteome</keyword>
<dbReference type="SUPFAM" id="SSF54975">
    <property type="entry name" value="Acylphosphatase/BLUF domain-like"/>
    <property type="match status" value="1"/>
</dbReference>
<dbReference type="PANTHER" id="PTHR47268">
    <property type="entry name" value="ACYLPHOSPHATASE"/>
    <property type="match status" value="1"/>
</dbReference>